<dbReference type="FunFam" id="1.25.70.10:FF:000001">
    <property type="entry name" value="Mitochondrial transcription termination factor-like"/>
    <property type="match status" value="3"/>
</dbReference>
<keyword evidence="5" id="KW-1185">Reference proteome</keyword>
<accession>A0A5J5WSE7</accession>
<organism evidence="4 5">
    <name type="scientific">Gossypium barbadense</name>
    <name type="common">Sea Island cotton</name>
    <name type="synonym">Hibiscus barbadensis</name>
    <dbReference type="NCBI Taxonomy" id="3634"/>
    <lineage>
        <taxon>Eukaryota</taxon>
        <taxon>Viridiplantae</taxon>
        <taxon>Streptophyta</taxon>
        <taxon>Embryophyta</taxon>
        <taxon>Tracheophyta</taxon>
        <taxon>Spermatophyta</taxon>
        <taxon>Magnoliopsida</taxon>
        <taxon>eudicotyledons</taxon>
        <taxon>Gunneridae</taxon>
        <taxon>Pentapetalae</taxon>
        <taxon>rosids</taxon>
        <taxon>malvids</taxon>
        <taxon>Malvales</taxon>
        <taxon>Malvaceae</taxon>
        <taxon>Malvoideae</taxon>
        <taxon>Gossypium</taxon>
    </lineage>
</organism>
<keyword evidence="2" id="KW-0806">Transcription termination</keyword>
<dbReference type="SMART" id="SM00733">
    <property type="entry name" value="Mterf"/>
    <property type="match status" value="20"/>
</dbReference>
<dbReference type="InterPro" id="IPR038538">
    <property type="entry name" value="MTERF_sf"/>
</dbReference>
<evidence type="ECO:0000313" key="4">
    <source>
        <dbReference type="EMBL" id="KAB2095310.1"/>
    </source>
</evidence>
<sequence length="1087" mass="125340">MFYSIFRTSLLRGRQAMAASLSFNLSFIKMSTSLRFISISSNGHSFTVSYLINKCGFSTELASFASKYVHFETPERPDSLFVFLENHGFSKTQILNLIKKRPRLLVCDTEKTLLPKIEYLHSLGFSRPELAKILSSYPTLLMHSLKNQIIPNFNLLRNLFHSDDKAIKAIKRFTPILVYDLESYLYPNMNVLSGIGVPESNILVLLNRQPRSLLYNPVRLKEIVEEAKRMGFDSSTKMFLSVVIALKSMTKSTLEKKFDVYRRWGWSDQEIHEAFRRHPLCMTVSEDKVMAIMDFLVNKMGYSSTLIAKQPSILRQSFRKNIVPRALFARELLSQGLVNDLKLSVLFDTSEKVFIRMFVDRFVNKAPDLLKLYKEKLKISEKKQTLEPVPAVSFTSPILWRKFLILSLGSHKRGCSNQNSFTVSYLMNKCGFTPEFASFASKYVHFETPERPDSLFAFLENHGLLIYDTEKTLLPKLEFFYSIGFSRPELTKILTSYPAVLICSLKKQIIPSFNLLRNLFQSDDKAIKTIKRYGAIFVYDFERNLIPNMNLLRGIGVPESNILMLLNHQPRPLLYDQVRLKEIVEEVKRMGFDSSTKKFVDVVIALSSMSKSTLEKKFDVYRRWGWSDQEIHEAFQRYPMCMAVSEDKIMAVMDFLVNKMGYSSTLIAKQSSILRQSLEKRIVPRALFAQELLSQGLVKDLKLSVLFDTSEKVFIRITSLLHGRQAMASSQSFNLSIIKISSTLRFFSISSNEHSFTVSYLINKCGFSPESASRTSNYVHFETPEKPDSLIIFLENHGFSKTQIKNLIKRQPKLLHSDTEKTLLPKLEFLYSIGFSRPELAKLLSDYPTLLRASLEKRIIPSFNLLRNLFQSDDKAVKSIKRFAGILVSDFEKNLLPNMNILRGIGVPETNILLQLHRKPRTLMFNPVRLEEIVEEVKRMGIDTSRKKFLDVVFAMKSMTKSTLDKKIDVYKRWGWSDQEIHEAFRRYPLCMTVSEDKIMAIMDFLVNKMGYSSTLVAKQSSVLSRSLEKRIVPRALFARELSSKGLVNDFKLSVLFDTSEKTFIRMFGDCFVKKAPELLKLYKENV</sequence>
<evidence type="ECO:0000256" key="1">
    <source>
        <dbReference type="ARBA" id="ARBA00007692"/>
    </source>
</evidence>
<proteinExistence type="inferred from homology"/>
<dbReference type="PANTHER" id="PTHR13068">
    <property type="entry name" value="CGI-12 PROTEIN-RELATED"/>
    <property type="match status" value="1"/>
</dbReference>
<dbReference type="PANTHER" id="PTHR13068:SF166">
    <property type="entry name" value="TRANSCRIPTION TERMINATION FACTOR MTERF15, MITOCHONDRIAL-LIKE"/>
    <property type="match status" value="1"/>
</dbReference>
<dbReference type="Pfam" id="PF02536">
    <property type="entry name" value="mTERF"/>
    <property type="match status" value="6"/>
</dbReference>
<dbReference type="GO" id="GO:0003676">
    <property type="term" value="F:nucleic acid binding"/>
    <property type="evidence" value="ECO:0007669"/>
    <property type="project" value="InterPro"/>
</dbReference>
<dbReference type="OrthoDB" id="637682at2759"/>
<dbReference type="Proteomes" id="UP000327439">
    <property type="component" value="Chromosome A01"/>
</dbReference>
<evidence type="ECO:0000313" key="5">
    <source>
        <dbReference type="Proteomes" id="UP000327439"/>
    </source>
</evidence>
<feature type="non-terminal residue" evidence="4">
    <location>
        <position position="1"/>
    </location>
</feature>
<reference evidence="5" key="1">
    <citation type="journal article" date="2020" name="Nat. Genet.">
        <title>Genomic diversifications of five Gossypium allopolyploid species and their impact on cotton improvement.</title>
        <authorList>
            <person name="Chen Z.J."/>
            <person name="Sreedasyam A."/>
            <person name="Ando A."/>
            <person name="Song Q."/>
            <person name="De Santiago L.M."/>
            <person name="Hulse-Kemp A.M."/>
            <person name="Ding M."/>
            <person name="Ye W."/>
            <person name="Kirkbride R.C."/>
            <person name="Jenkins J."/>
            <person name="Plott C."/>
            <person name="Lovell J."/>
            <person name="Lin Y.M."/>
            <person name="Vaughn R."/>
            <person name="Liu B."/>
            <person name="Simpson S."/>
            <person name="Scheffler B.E."/>
            <person name="Wen L."/>
            <person name="Saski C.A."/>
            <person name="Grover C.E."/>
            <person name="Hu G."/>
            <person name="Conover J.L."/>
            <person name="Carlson J.W."/>
            <person name="Shu S."/>
            <person name="Boston L.B."/>
            <person name="Williams M."/>
            <person name="Peterson D.G."/>
            <person name="McGee K."/>
            <person name="Jones D.C."/>
            <person name="Wendel J.F."/>
            <person name="Stelly D.M."/>
            <person name="Grimwood J."/>
            <person name="Schmutz J."/>
        </authorList>
    </citation>
    <scope>NUCLEOTIDE SEQUENCE [LARGE SCALE GENOMIC DNA]</scope>
    <source>
        <strain evidence="5">cv. 3-79</strain>
    </source>
</reference>
<protein>
    <submittedName>
        <fullName evidence="4">Uncharacterized protein</fullName>
    </submittedName>
</protein>
<dbReference type="Gene3D" id="1.25.70.10">
    <property type="entry name" value="Transcription termination factor 3, mitochondrial"/>
    <property type="match status" value="3"/>
</dbReference>
<gene>
    <name evidence="4" type="ORF">ES319_A01G027900v1</name>
</gene>
<dbReference type="EMBL" id="CM018202">
    <property type="protein sequence ID" value="KAB2095310.1"/>
    <property type="molecule type" value="Genomic_DNA"/>
</dbReference>
<dbReference type="AlphaFoldDB" id="A0A5J5WSE7"/>
<evidence type="ECO:0000256" key="2">
    <source>
        <dbReference type="ARBA" id="ARBA00022472"/>
    </source>
</evidence>
<name>A0A5J5WSE7_GOSBA</name>
<dbReference type="InterPro" id="IPR003690">
    <property type="entry name" value="MTERF"/>
</dbReference>
<evidence type="ECO:0000256" key="3">
    <source>
        <dbReference type="ARBA" id="ARBA00022946"/>
    </source>
</evidence>
<keyword evidence="2" id="KW-0805">Transcription regulation</keyword>
<comment type="similarity">
    <text evidence="1">Belongs to the mTERF family.</text>
</comment>
<keyword evidence="3" id="KW-0809">Transit peptide</keyword>
<keyword evidence="2" id="KW-0804">Transcription</keyword>
<dbReference type="GO" id="GO:0006353">
    <property type="term" value="P:DNA-templated transcription termination"/>
    <property type="evidence" value="ECO:0007669"/>
    <property type="project" value="UniProtKB-KW"/>
</dbReference>